<accession>A0A426Y8H0</accession>
<evidence type="ECO:0000256" key="5">
    <source>
        <dbReference type="SAM" id="MobiDB-lite"/>
    </source>
</evidence>
<dbReference type="PANTHER" id="PTHR48000">
    <property type="entry name" value="OS09G0431300 PROTEIN"/>
    <property type="match status" value="1"/>
</dbReference>
<dbReference type="AlphaFoldDB" id="A0A426Y8H0"/>
<reference evidence="6 7" key="1">
    <citation type="journal article" date="2014" name="Agronomy (Basel)">
        <title>A Draft Genome Sequence for Ensete ventricosum, the Drought-Tolerant Tree Against Hunger.</title>
        <authorList>
            <person name="Harrison J."/>
            <person name="Moore K.A."/>
            <person name="Paszkiewicz K."/>
            <person name="Jones T."/>
            <person name="Grant M."/>
            <person name="Ambacheew D."/>
            <person name="Muzemil S."/>
            <person name="Studholme D.J."/>
        </authorList>
    </citation>
    <scope>NUCLEOTIDE SEQUENCE [LARGE SCALE GENOMIC DNA]</scope>
</reference>
<evidence type="ECO:0000256" key="4">
    <source>
        <dbReference type="ARBA" id="ARBA00023163"/>
    </source>
</evidence>
<organism evidence="6 7">
    <name type="scientific">Ensete ventricosum</name>
    <name type="common">Abyssinian banana</name>
    <name type="synonym">Musa ensete</name>
    <dbReference type="NCBI Taxonomy" id="4639"/>
    <lineage>
        <taxon>Eukaryota</taxon>
        <taxon>Viridiplantae</taxon>
        <taxon>Streptophyta</taxon>
        <taxon>Embryophyta</taxon>
        <taxon>Tracheophyta</taxon>
        <taxon>Spermatophyta</taxon>
        <taxon>Magnoliopsida</taxon>
        <taxon>Liliopsida</taxon>
        <taxon>Zingiberales</taxon>
        <taxon>Musaceae</taxon>
        <taxon>Ensete</taxon>
    </lineage>
</organism>
<proteinExistence type="predicted"/>
<gene>
    <name evidence="6" type="ORF">B296_00045729</name>
</gene>
<keyword evidence="2" id="KW-0805">Transcription regulation</keyword>
<protein>
    <submittedName>
        <fullName evidence="6">Uncharacterized protein</fullName>
    </submittedName>
</protein>
<dbReference type="PANTHER" id="PTHR48000:SF67">
    <property type="entry name" value="MYB-LIKE DNA-BINDING DOMAIN CONTAINING PROTEIN, EXPRESSED"/>
    <property type="match status" value="1"/>
</dbReference>
<evidence type="ECO:0000313" key="7">
    <source>
        <dbReference type="Proteomes" id="UP000287651"/>
    </source>
</evidence>
<evidence type="ECO:0000256" key="3">
    <source>
        <dbReference type="ARBA" id="ARBA00023125"/>
    </source>
</evidence>
<evidence type="ECO:0000256" key="2">
    <source>
        <dbReference type="ARBA" id="ARBA00023015"/>
    </source>
</evidence>
<comment type="caution">
    <text evidence="6">The sequence shown here is derived from an EMBL/GenBank/DDBJ whole genome shotgun (WGS) entry which is preliminary data.</text>
</comment>
<keyword evidence="4" id="KW-0804">Transcription</keyword>
<dbReference type="Gene3D" id="1.10.10.60">
    <property type="entry name" value="Homeodomain-like"/>
    <property type="match status" value="1"/>
</dbReference>
<name>A0A426Y8H0_ENSVE</name>
<feature type="region of interest" description="Disordered" evidence="5">
    <location>
        <begin position="1"/>
        <end position="32"/>
    </location>
</feature>
<dbReference type="EMBL" id="AMZH03014229">
    <property type="protein sequence ID" value="RRT48000.1"/>
    <property type="molecule type" value="Genomic_DNA"/>
</dbReference>
<evidence type="ECO:0000256" key="1">
    <source>
        <dbReference type="ARBA" id="ARBA00022737"/>
    </source>
</evidence>
<dbReference type="Proteomes" id="UP000287651">
    <property type="component" value="Unassembled WGS sequence"/>
</dbReference>
<keyword evidence="1" id="KW-0677">Repeat</keyword>
<dbReference type="GO" id="GO:0003677">
    <property type="term" value="F:DNA binding"/>
    <property type="evidence" value="ECO:0007669"/>
    <property type="project" value="UniProtKB-KW"/>
</dbReference>
<keyword evidence="3" id="KW-0238">DNA-binding</keyword>
<evidence type="ECO:0000313" key="6">
    <source>
        <dbReference type="EMBL" id="RRT48000.1"/>
    </source>
</evidence>
<sequence>MSCPPHLGVSRERSSQQGRTEGEKGGNCSSIGRAACCDKANMKKGPWSPEEDAKLKSYIEQRGTGGKLDRPPQKIGVLSRYSMSSLFPCADQASSVAARPAASGG</sequence>
<feature type="compositionally biased region" description="Basic and acidic residues" evidence="5">
    <location>
        <begin position="9"/>
        <end position="24"/>
    </location>
</feature>